<dbReference type="Proteomes" id="UP000188998">
    <property type="component" value="Unassembled WGS sequence"/>
</dbReference>
<protein>
    <submittedName>
        <fullName evidence="2">Uncharacterized protein</fullName>
    </submittedName>
</protein>
<reference evidence="2 3" key="1">
    <citation type="submission" date="2016-10" db="EMBL/GenBank/DDBJ databases">
        <title>Rodentibacter gen. nov. and new species.</title>
        <authorList>
            <person name="Christensen H."/>
        </authorList>
    </citation>
    <scope>NUCLEOTIDE SEQUENCE [LARGE SCALE GENOMIC DNA]</scope>
    <source>
        <strain evidence="2 3">199137021</strain>
    </source>
</reference>
<feature type="region of interest" description="Disordered" evidence="1">
    <location>
        <begin position="1"/>
        <end position="25"/>
    </location>
</feature>
<feature type="compositionally biased region" description="Basic and acidic residues" evidence="1">
    <location>
        <begin position="1"/>
        <end position="22"/>
    </location>
</feature>
<organism evidence="2 3">
    <name type="scientific">Rodentibacter caecimuris</name>
    <dbReference type="NCBI Taxonomy" id="1796644"/>
    <lineage>
        <taxon>Bacteria</taxon>
        <taxon>Pseudomonadati</taxon>
        <taxon>Pseudomonadota</taxon>
        <taxon>Gammaproteobacteria</taxon>
        <taxon>Pasteurellales</taxon>
        <taxon>Pasteurellaceae</taxon>
        <taxon>Rodentibacter</taxon>
    </lineage>
</organism>
<feature type="non-terminal residue" evidence="2">
    <location>
        <position position="557"/>
    </location>
</feature>
<sequence length="557" mass="63783">MMSNQREYKNTSKVQETEKSAAKAESPMLPNVAYPLKAKNNTNVSQQYFNQLAGDESARFLFNNSGLWHQGIHLRASKFPSSEFENDKICAIADGKLIAYKVDSEYKRDTESGSQSAVYSTGFFLLKHEVAYPQDNILTFYSLYRHTAKINDYDVLGEEILAQTKSADKHPVLIREGSRVIARLADGLTLLIQKYRDNKSKFDEVVWYQDSNGAEHKPPKGKQWGIFHRSYETLIDRPLKGIPLLTRWHIETKTDIEVKLDRPIDIKAGEILGLTGEYNQMGESGEKLLHLEVFTYDDIDQFKAKAEVAYKQEKEKKGIKDNFLYVPRGSRLYSIMNDEAFELEQTQVEIMVPLADVEKQSVKDKQNPKQTKTYYNVQPYLSQQVEHSKDKDSGIYVDDSYLTHGLLFPGVNSYQDQTDEISLFKYKIADYLDPESPHSMEEKETLAPVFKDILKELDLAKEEQGSRFEAGKLKGLLLNPAEQRRLTGIIVQHKSEWARSQSTKFNELIALARKLNDNDAADRIQKRVNDLGIDLKAAGFDSERKAYYMHPLGVIGW</sequence>
<dbReference type="RefSeq" id="WP_239690370.1">
    <property type="nucleotide sequence ID" value="NZ_MLAB01000082.1"/>
</dbReference>
<evidence type="ECO:0000313" key="2">
    <source>
        <dbReference type="EMBL" id="OOF68780.1"/>
    </source>
</evidence>
<keyword evidence="3" id="KW-1185">Reference proteome</keyword>
<dbReference type="AlphaFoldDB" id="A0AAJ3MYF2"/>
<comment type="caution">
    <text evidence="2">The sequence shown here is derived from an EMBL/GenBank/DDBJ whole genome shotgun (WGS) entry which is preliminary data.</text>
</comment>
<dbReference type="EMBL" id="MLAB01000082">
    <property type="protein sequence ID" value="OOF68780.1"/>
    <property type="molecule type" value="Genomic_DNA"/>
</dbReference>
<evidence type="ECO:0000256" key="1">
    <source>
        <dbReference type="SAM" id="MobiDB-lite"/>
    </source>
</evidence>
<name>A0AAJ3MYF2_9PAST</name>
<evidence type="ECO:0000313" key="3">
    <source>
        <dbReference type="Proteomes" id="UP000188998"/>
    </source>
</evidence>
<accession>A0AAJ3MYF2</accession>
<proteinExistence type="predicted"/>
<gene>
    <name evidence="2" type="ORF">BKG90_12100</name>
</gene>